<protein>
    <recommendedName>
        <fullName evidence="6">Mutator family transposase</fullName>
    </recommendedName>
</protein>
<sequence>MRNGINRFLCKTCGGRFSVDHRVSSSPFWIPYVDGLPFRKLGQEECLSPAQTFARVLREMESLPSNTEISKQFCDPSKWSGILNLDGKYVKILSIKSPNKKSIPWLWGVDFSSHDFPLGLLVSSEDEKAFLRYFQQLKKMDYPLKVVVCDSVFPLQSALFQIFPEAKIQLCHTHYLENIRKLLNTRTDPTYRHFFHSLVKWIFRLPKTKEERELGFAHLFHKYAKGDLLLEGILLHIRNHEETLFVYQSIPDCPATNNIIESFNSHLKGRLKTMKGFQTFLSARTFLNAWLLRRRTSPFTDCDRPFKHLNGKSPLQITIKDGIPWPQIPGIQAPKTER</sequence>
<dbReference type="PANTHER" id="PTHR33217:SF7">
    <property type="entry name" value="TRANSPOSASE FOR INSERTION SEQUENCE ELEMENT IS1081"/>
    <property type="match status" value="1"/>
</dbReference>
<comment type="function">
    <text evidence="1 6">Required for the transposition of the insertion element.</text>
</comment>
<keyword evidence="4 6" id="KW-0238">DNA-binding</keyword>
<evidence type="ECO:0000313" key="7">
    <source>
        <dbReference type="EMBL" id="KKR86671.1"/>
    </source>
</evidence>
<proteinExistence type="inferred from homology"/>
<comment type="caution">
    <text evidence="7">The sequence shown here is derived from an EMBL/GenBank/DDBJ whole genome shotgun (WGS) entry which is preliminary data.</text>
</comment>
<dbReference type="AlphaFoldDB" id="A0A0G0UGT2"/>
<dbReference type="GO" id="GO:0006313">
    <property type="term" value="P:DNA transposition"/>
    <property type="evidence" value="ECO:0007669"/>
    <property type="project" value="UniProtKB-UniRule"/>
</dbReference>
<dbReference type="SUPFAM" id="SSF53098">
    <property type="entry name" value="Ribonuclease H-like"/>
    <property type="match status" value="1"/>
</dbReference>
<evidence type="ECO:0000256" key="6">
    <source>
        <dbReference type="RuleBase" id="RU365089"/>
    </source>
</evidence>
<reference evidence="7 8" key="1">
    <citation type="journal article" date="2015" name="Nature">
        <title>rRNA introns, odd ribosomes, and small enigmatic genomes across a large radiation of phyla.</title>
        <authorList>
            <person name="Brown C.T."/>
            <person name="Hug L.A."/>
            <person name="Thomas B.C."/>
            <person name="Sharon I."/>
            <person name="Castelle C.J."/>
            <person name="Singh A."/>
            <person name="Wilkins M.J."/>
            <person name="Williams K.H."/>
            <person name="Banfield J.F."/>
        </authorList>
    </citation>
    <scope>NUCLEOTIDE SEQUENCE [LARGE SCALE GENOMIC DNA]</scope>
</reference>
<gene>
    <name evidence="7" type="ORF">UU35_C0010G0049</name>
</gene>
<evidence type="ECO:0000313" key="8">
    <source>
        <dbReference type="Proteomes" id="UP000034616"/>
    </source>
</evidence>
<dbReference type="EMBL" id="LCAH01000010">
    <property type="protein sequence ID" value="KKR86671.1"/>
    <property type="molecule type" value="Genomic_DNA"/>
</dbReference>
<keyword evidence="6" id="KW-0814">Transposable element</keyword>
<dbReference type="InterPro" id="IPR012337">
    <property type="entry name" value="RNaseH-like_sf"/>
</dbReference>
<dbReference type="Proteomes" id="UP000034616">
    <property type="component" value="Unassembled WGS sequence"/>
</dbReference>
<evidence type="ECO:0000256" key="3">
    <source>
        <dbReference type="ARBA" id="ARBA00022578"/>
    </source>
</evidence>
<dbReference type="PANTHER" id="PTHR33217">
    <property type="entry name" value="TRANSPOSASE FOR INSERTION SEQUENCE ELEMENT IS1081"/>
    <property type="match status" value="1"/>
</dbReference>
<name>A0A0G0UGT2_9BACT</name>
<dbReference type="GO" id="GO:0004803">
    <property type="term" value="F:transposase activity"/>
    <property type="evidence" value="ECO:0007669"/>
    <property type="project" value="UniProtKB-UniRule"/>
</dbReference>
<organism evidence="7 8">
    <name type="scientific">Candidatus Uhrbacteria bacterium GW2011_GWC2_41_11</name>
    <dbReference type="NCBI Taxonomy" id="1618985"/>
    <lineage>
        <taxon>Bacteria</taxon>
        <taxon>Candidatus Uhriibacteriota</taxon>
    </lineage>
</organism>
<dbReference type="Pfam" id="PF00872">
    <property type="entry name" value="Transposase_mut"/>
    <property type="match status" value="1"/>
</dbReference>
<dbReference type="GO" id="GO:0003677">
    <property type="term" value="F:DNA binding"/>
    <property type="evidence" value="ECO:0007669"/>
    <property type="project" value="UniProtKB-UniRule"/>
</dbReference>
<dbReference type="InterPro" id="IPR001207">
    <property type="entry name" value="Transposase_mutator"/>
</dbReference>
<accession>A0A0G0UGT2</accession>
<keyword evidence="3 6" id="KW-0815">Transposition</keyword>
<evidence type="ECO:0000256" key="2">
    <source>
        <dbReference type="ARBA" id="ARBA00010961"/>
    </source>
</evidence>
<evidence type="ECO:0000256" key="5">
    <source>
        <dbReference type="ARBA" id="ARBA00023172"/>
    </source>
</evidence>
<evidence type="ECO:0000256" key="4">
    <source>
        <dbReference type="ARBA" id="ARBA00023125"/>
    </source>
</evidence>
<comment type="similarity">
    <text evidence="2 6">Belongs to the transposase mutator family.</text>
</comment>
<keyword evidence="5 6" id="KW-0233">DNA recombination</keyword>
<evidence type="ECO:0000256" key="1">
    <source>
        <dbReference type="ARBA" id="ARBA00002190"/>
    </source>
</evidence>